<dbReference type="EMBL" id="MN739455">
    <property type="protein sequence ID" value="QHT05506.1"/>
    <property type="molecule type" value="Genomic_DNA"/>
</dbReference>
<dbReference type="AlphaFoldDB" id="A0A6C0CL43"/>
<protein>
    <submittedName>
        <fullName evidence="1">Uncharacterized protein</fullName>
    </submittedName>
</protein>
<reference evidence="1" key="1">
    <citation type="journal article" date="2020" name="Nature">
        <title>Giant virus diversity and host interactions through global metagenomics.</title>
        <authorList>
            <person name="Schulz F."/>
            <person name="Roux S."/>
            <person name="Paez-Espino D."/>
            <person name="Jungbluth S."/>
            <person name="Walsh D.A."/>
            <person name="Denef V.J."/>
            <person name="McMahon K.D."/>
            <person name="Konstantinidis K.T."/>
            <person name="Eloe-Fadrosh E.A."/>
            <person name="Kyrpides N.C."/>
            <person name="Woyke T."/>
        </authorList>
    </citation>
    <scope>NUCLEOTIDE SEQUENCE</scope>
    <source>
        <strain evidence="1">GVMAG-M-3300021375-17</strain>
    </source>
</reference>
<organism evidence="1">
    <name type="scientific">viral metagenome</name>
    <dbReference type="NCBI Taxonomy" id="1070528"/>
    <lineage>
        <taxon>unclassified sequences</taxon>
        <taxon>metagenomes</taxon>
        <taxon>organismal metagenomes</taxon>
    </lineage>
</organism>
<proteinExistence type="predicted"/>
<evidence type="ECO:0000313" key="1">
    <source>
        <dbReference type="EMBL" id="QHT05506.1"/>
    </source>
</evidence>
<name>A0A6C0CL43_9ZZZZ</name>
<accession>A0A6C0CL43</accession>
<sequence>MEYSNNLRESTSASNSEYSMDRRKFTKMFTYKSKIPENKELKKKFMNKDASSVLLNKKLKSTSEVVNLRNKPFSYTTSNTTNANTINSALGRTRSYGYVVPSKSNKD</sequence>